<reference evidence="2 3" key="1">
    <citation type="journal article" date="2018" name="Sci. Rep.">
        <title>Comparative analysis of the Pocillopora damicornis genome highlights role of immune system in coral evolution.</title>
        <authorList>
            <person name="Cunning R."/>
            <person name="Bay R.A."/>
            <person name="Gillette P."/>
            <person name="Baker A.C."/>
            <person name="Traylor-Knowles N."/>
        </authorList>
    </citation>
    <scope>NUCLEOTIDE SEQUENCE [LARGE SCALE GENOMIC DNA]</scope>
    <source>
        <strain evidence="2">RSMAS</strain>
        <tissue evidence="2">Whole animal</tissue>
    </source>
</reference>
<evidence type="ECO:0000313" key="3">
    <source>
        <dbReference type="Proteomes" id="UP000275408"/>
    </source>
</evidence>
<dbReference type="STRING" id="46731.A0A3M6UZ50"/>
<gene>
    <name evidence="2" type="ORF">pdam_00016326</name>
</gene>
<dbReference type="EMBL" id="RCHS01000424">
    <property type="protein sequence ID" value="RMX58897.1"/>
    <property type="molecule type" value="Genomic_DNA"/>
</dbReference>
<dbReference type="PANTHER" id="PTHR47163">
    <property type="entry name" value="DDE_TNP_IS1595 DOMAIN-CONTAINING PROTEIN"/>
    <property type="match status" value="1"/>
</dbReference>
<evidence type="ECO:0000313" key="2">
    <source>
        <dbReference type="EMBL" id="RMX58897.1"/>
    </source>
</evidence>
<name>A0A3M6UZ50_POCDA</name>
<comment type="caution">
    <text evidence="2">The sequence shown here is derived from an EMBL/GenBank/DDBJ whole genome shotgun (WGS) entry which is preliminary data.</text>
</comment>
<protein>
    <recommendedName>
        <fullName evidence="1">ISXO2-like transposase domain-containing protein</fullName>
    </recommendedName>
</protein>
<dbReference type="SMART" id="SM01126">
    <property type="entry name" value="DDE_Tnp_IS1595"/>
    <property type="match status" value="1"/>
</dbReference>
<dbReference type="PANTHER" id="PTHR47163:SF2">
    <property type="entry name" value="SI:DKEY-17M8.2"/>
    <property type="match status" value="1"/>
</dbReference>
<feature type="domain" description="ISXO2-like transposase" evidence="1">
    <location>
        <begin position="66"/>
        <end position="180"/>
    </location>
</feature>
<dbReference type="InterPro" id="IPR053164">
    <property type="entry name" value="IS1016-like_transposase"/>
</dbReference>
<evidence type="ECO:0000259" key="1">
    <source>
        <dbReference type="SMART" id="SM01126"/>
    </source>
</evidence>
<dbReference type="Pfam" id="PF12762">
    <property type="entry name" value="DDE_Tnp_IS1595"/>
    <property type="match status" value="1"/>
</dbReference>
<dbReference type="OrthoDB" id="5979044at2759"/>
<dbReference type="Proteomes" id="UP000275408">
    <property type="component" value="Unassembled WGS sequence"/>
</dbReference>
<organism evidence="2 3">
    <name type="scientific">Pocillopora damicornis</name>
    <name type="common">Cauliflower coral</name>
    <name type="synonym">Millepora damicornis</name>
    <dbReference type="NCBI Taxonomy" id="46731"/>
    <lineage>
        <taxon>Eukaryota</taxon>
        <taxon>Metazoa</taxon>
        <taxon>Cnidaria</taxon>
        <taxon>Anthozoa</taxon>
        <taxon>Hexacorallia</taxon>
        <taxon>Scleractinia</taxon>
        <taxon>Astrocoeniina</taxon>
        <taxon>Pocilloporidae</taxon>
        <taxon>Pocillopora</taxon>
    </lineage>
</organism>
<accession>A0A3M6UZ50</accession>
<keyword evidence="3" id="KW-1185">Reference proteome</keyword>
<proteinExistence type="predicted"/>
<dbReference type="AlphaFoldDB" id="A0A3M6UZ50"/>
<dbReference type="InterPro" id="IPR024445">
    <property type="entry name" value="Tnp_ISXO2-like"/>
</dbReference>
<sequence>MIKGLFFSTQYRRCRGCRKRRSVRSNSFLKGFLRVPLGKLLKTLTDEFPGTLNVCSRDLQARQITPFGGPGAVCNRGRRAERDTWVFGIVTTQHLPGQGYFPVVERQDMVTLHPIISRCVRPGTEVHSDDWASYRQMDRRINNVSAHQVVVHRLNFVNPVTGVHTQGIESCWNTLKLGQKTL</sequence>